<dbReference type="SMART" id="SM00325">
    <property type="entry name" value="RhoGEF"/>
    <property type="match status" value="1"/>
</dbReference>
<feature type="domain" description="PH" evidence="10">
    <location>
        <begin position="1057"/>
        <end position="1149"/>
    </location>
</feature>
<evidence type="ECO:0000256" key="6">
    <source>
        <dbReference type="ARBA" id="ARBA00022833"/>
    </source>
</evidence>
<feature type="region of interest" description="Disordered" evidence="9">
    <location>
        <begin position="360"/>
        <end position="391"/>
    </location>
</feature>
<evidence type="ECO:0000259" key="10">
    <source>
        <dbReference type="PROSITE" id="PS50003"/>
    </source>
</evidence>
<keyword evidence="7" id="KW-0206">Cytoskeleton</keyword>
<dbReference type="InterPro" id="IPR000306">
    <property type="entry name" value="Znf_FYVE"/>
</dbReference>
<feature type="region of interest" description="Disordered" evidence="9">
    <location>
        <begin position="463"/>
        <end position="516"/>
    </location>
</feature>
<dbReference type="GO" id="GO:0005085">
    <property type="term" value="F:guanyl-nucleotide exchange factor activity"/>
    <property type="evidence" value="ECO:0007669"/>
    <property type="project" value="UniProtKB-KW"/>
</dbReference>
<dbReference type="Gene3D" id="2.30.29.30">
    <property type="entry name" value="Pleckstrin-homology domain (PH domain)/Phosphotyrosine-binding domain (PTB)"/>
    <property type="match status" value="2"/>
</dbReference>
<evidence type="ECO:0000256" key="9">
    <source>
        <dbReference type="SAM" id="MobiDB-lite"/>
    </source>
</evidence>
<dbReference type="InterPro" id="IPR013083">
    <property type="entry name" value="Znf_RING/FYVE/PHD"/>
</dbReference>
<keyword evidence="3" id="KW-0344">Guanine-nucleotide releasing factor</keyword>
<name>A0AAV7JD18_9METZ</name>
<feature type="compositionally biased region" description="Pro residues" evidence="9">
    <location>
        <begin position="44"/>
        <end position="53"/>
    </location>
</feature>
<feature type="domain" description="FYVE-type" evidence="12">
    <location>
        <begin position="948"/>
        <end position="1007"/>
    </location>
</feature>
<reference evidence="13 14" key="1">
    <citation type="journal article" date="2023" name="BMC Biol.">
        <title>The compact genome of the sponge Oopsacas minuta (Hexactinellida) is lacking key metazoan core genes.</title>
        <authorList>
            <person name="Santini S."/>
            <person name="Schenkelaars Q."/>
            <person name="Jourda C."/>
            <person name="Duchesne M."/>
            <person name="Belahbib H."/>
            <person name="Rocher C."/>
            <person name="Selva M."/>
            <person name="Riesgo A."/>
            <person name="Vervoort M."/>
            <person name="Leys S.P."/>
            <person name="Kodjabachian L."/>
            <person name="Le Bivic A."/>
            <person name="Borchiellini C."/>
            <person name="Claverie J.M."/>
            <person name="Renard E."/>
        </authorList>
    </citation>
    <scope>NUCLEOTIDE SEQUENCE [LARGE SCALE GENOMIC DNA]</scope>
    <source>
        <strain evidence="13">SPO-2</strain>
    </source>
</reference>
<dbReference type="PROSITE" id="PS50178">
    <property type="entry name" value="ZF_FYVE"/>
    <property type="match status" value="1"/>
</dbReference>
<dbReference type="Pfam" id="PF01363">
    <property type="entry name" value="FYVE"/>
    <property type="match status" value="1"/>
</dbReference>
<dbReference type="GO" id="GO:0005737">
    <property type="term" value="C:cytoplasm"/>
    <property type="evidence" value="ECO:0007669"/>
    <property type="project" value="TreeGrafter"/>
</dbReference>
<keyword evidence="4" id="KW-0479">Metal-binding</keyword>
<dbReference type="PROSITE" id="PS50010">
    <property type="entry name" value="DH_2"/>
    <property type="match status" value="1"/>
</dbReference>
<feature type="compositionally biased region" description="Polar residues" evidence="9">
    <location>
        <begin position="24"/>
        <end position="40"/>
    </location>
</feature>
<feature type="compositionally biased region" description="Polar residues" evidence="9">
    <location>
        <begin position="74"/>
        <end position="83"/>
    </location>
</feature>
<evidence type="ECO:0000256" key="4">
    <source>
        <dbReference type="ARBA" id="ARBA00022723"/>
    </source>
</evidence>
<evidence type="ECO:0000256" key="5">
    <source>
        <dbReference type="ARBA" id="ARBA00022771"/>
    </source>
</evidence>
<dbReference type="InterPro" id="IPR035899">
    <property type="entry name" value="DBL_dom_sf"/>
</dbReference>
<feature type="compositionally biased region" description="Low complexity" evidence="9">
    <location>
        <begin position="1"/>
        <end position="15"/>
    </location>
</feature>
<dbReference type="InterPro" id="IPR011993">
    <property type="entry name" value="PH-like_dom_sf"/>
</dbReference>
<dbReference type="InterPro" id="IPR011011">
    <property type="entry name" value="Znf_FYVE_PHD"/>
</dbReference>
<evidence type="ECO:0000256" key="1">
    <source>
        <dbReference type="ARBA" id="ARBA00004245"/>
    </source>
</evidence>
<feature type="compositionally biased region" description="Basic and acidic residues" evidence="9">
    <location>
        <begin position="360"/>
        <end position="372"/>
    </location>
</feature>
<feature type="compositionally biased region" description="Basic and acidic residues" evidence="9">
    <location>
        <begin position="268"/>
        <end position="293"/>
    </location>
</feature>
<feature type="region of interest" description="Disordered" evidence="9">
    <location>
        <begin position="404"/>
        <end position="440"/>
    </location>
</feature>
<feature type="region of interest" description="Disordered" evidence="9">
    <location>
        <begin position="130"/>
        <end position="151"/>
    </location>
</feature>
<dbReference type="SMART" id="SM00064">
    <property type="entry name" value="FYVE"/>
    <property type="match status" value="1"/>
</dbReference>
<feature type="domain" description="PH" evidence="10">
    <location>
        <begin position="803"/>
        <end position="906"/>
    </location>
</feature>
<feature type="region of interest" description="Disordered" evidence="9">
    <location>
        <begin position="1186"/>
        <end position="1262"/>
    </location>
</feature>
<sequence length="1262" mass="140778">MSATHSPIIPNNRNSPPLPYPPKTNGSCSSPLLPTHLNTNKKTPPIPTKPKPPLSLRRSHVSQRLSGEKRFPATDSSPESSPQPVLKPIPITKKYSLDSITIPKTDLPSMMHTPLSPTRSAYNLNTAPNTTVLPPALKPKPTSLTPSSSPISFRKINSEAALATHKARLDSPVIAPKPLFPNSHKYSTSNSPGPYTTSNDTNSEDSGIFISPDKTLPELPPKLPVRPIKNTIQKPTPVTSIILVPKIERREQRWTTNTSDIPMPPPLPDKHTPVEDKTRSSSEADTLDTERTKLFRTMPSRGTKKKRPNLKHHTDVYTKPGTPPPVSKSTDESLHCNQLQIHPRADLNLSHSFDSLDSEEHHSVDTLGRKSDSTSNIPKKISSGSNEVKSGKMKRALLKALGVGKKERNSELDISTSLSSSISSPALSNEIPNLSSTQSVPARVSRALNMKSSVDDSCVFENVSDTEADPDPGLLPKSSYDPSLQVSTELTSSPVRHRSPKSPKKRSFNSNFPVPPHFQNTDFQYVFENEDSDTDSLSDVEAFDDFDEILNDSDNEMTEEDVDKAKMRTIARAASGITYSKCYYVAKEILSTEETYVRKLRLLHIDFSEALEEASKRNGKPILTEDVLKKIFSNLPVLYQINSTFRDELKERLEIWSKSSNNQNIGDIMKRHAHFFKAYSPFIANFDSSLKILEELTKKNSSFGQFLSLFQSLPKCSSLPVSAHLLGIVQRIPRYKLLLEQYIKHLPEDSTDGEDSEKALALITEVAVHVNENLRQMDNFKKMVDVLNKIDGDVANLFVEPRQFVKGGELKKVCRKGQQMRAFFLFTDVLLHTSLPGPGSSNYSLHTRIPLAGMKVAEHEQADDLSENDPLKHSFKIISAIRSFVVVPSSQEEKEEWLSVLNKTLSELQDKMISHAKTNNRTSIFVEPSLLDNSDAALGSLAPVWIQDDSVSMCMMCYNKFTFARRRHHCRVCGKVLCGPCSSFKAGIKYLGNKQARCCLSCYEKLTNVEDVTEEIDPVASVSENPDTSSKKKRTRLRKERSLVPSHLLQATSSEVDYQMRGNLEYNESSSTRFKNSRWVVLQDSVLFIFKKREDTAAIQTVPILGYSIDTISDTVFALSHRNVQNRFFKADCKETADKWKKELSRILDVTLPDSAVEIDPYSTIQIVDTKSFSLRTRSATTGHVSSTLCESEASRSQQTQSSDYSTKSLSTGGVTCIDTTKYTDPLSPTDSVIEDDVSTEKNDKEDLTETITEDKVIENND</sequence>
<evidence type="ECO:0000256" key="7">
    <source>
        <dbReference type="ARBA" id="ARBA00023212"/>
    </source>
</evidence>
<dbReference type="SUPFAM" id="SSF50729">
    <property type="entry name" value="PH domain-like"/>
    <property type="match status" value="2"/>
</dbReference>
<keyword evidence="14" id="KW-1185">Reference proteome</keyword>
<protein>
    <submittedName>
        <fullName evidence="13">FYVE, RhoGEF and PH domain-containing protein 6-like</fullName>
    </submittedName>
</protein>
<organism evidence="13 14">
    <name type="scientific">Oopsacas minuta</name>
    <dbReference type="NCBI Taxonomy" id="111878"/>
    <lineage>
        <taxon>Eukaryota</taxon>
        <taxon>Metazoa</taxon>
        <taxon>Porifera</taxon>
        <taxon>Hexactinellida</taxon>
        <taxon>Hexasterophora</taxon>
        <taxon>Lyssacinosida</taxon>
        <taxon>Leucopsacidae</taxon>
        <taxon>Oopsacas</taxon>
    </lineage>
</organism>
<feature type="compositionally biased region" description="Basic and acidic residues" evidence="9">
    <location>
        <begin position="1239"/>
        <end position="1262"/>
    </location>
</feature>
<feature type="region of interest" description="Disordered" evidence="9">
    <location>
        <begin position="255"/>
        <end position="334"/>
    </location>
</feature>
<dbReference type="Pfam" id="PF00621">
    <property type="entry name" value="RhoGEF"/>
    <property type="match status" value="1"/>
</dbReference>
<comment type="caution">
    <text evidence="13">The sequence shown here is derived from an EMBL/GenBank/DDBJ whole genome shotgun (WGS) entry which is preliminary data.</text>
</comment>
<dbReference type="InterPro" id="IPR017455">
    <property type="entry name" value="Znf_FYVE-rel"/>
</dbReference>
<dbReference type="SMART" id="SM00233">
    <property type="entry name" value="PH"/>
    <property type="match status" value="2"/>
</dbReference>
<feature type="compositionally biased region" description="Low complexity" evidence="9">
    <location>
        <begin position="412"/>
        <end position="428"/>
    </location>
</feature>
<feature type="compositionally biased region" description="Polar residues" evidence="9">
    <location>
        <begin position="430"/>
        <end position="440"/>
    </location>
</feature>
<evidence type="ECO:0000259" key="12">
    <source>
        <dbReference type="PROSITE" id="PS50178"/>
    </source>
</evidence>
<dbReference type="EMBL" id="JAKMXF010000354">
    <property type="protein sequence ID" value="KAI6646682.1"/>
    <property type="molecule type" value="Genomic_DNA"/>
</dbReference>
<evidence type="ECO:0000259" key="11">
    <source>
        <dbReference type="PROSITE" id="PS50010"/>
    </source>
</evidence>
<evidence type="ECO:0000313" key="13">
    <source>
        <dbReference type="EMBL" id="KAI6646682.1"/>
    </source>
</evidence>
<feature type="compositionally biased region" description="Polar residues" evidence="9">
    <location>
        <begin position="480"/>
        <end position="494"/>
    </location>
</feature>
<feature type="compositionally biased region" description="Polar residues" evidence="9">
    <location>
        <begin position="373"/>
        <end position="388"/>
    </location>
</feature>
<dbReference type="SUPFAM" id="SSF57903">
    <property type="entry name" value="FYVE/PHD zinc finger"/>
    <property type="match status" value="1"/>
</dbReference>
<dbReference type="PANTHER" id="PTHR12673">
    <property type="entry name" value="FACIOGENITAL DYSPLASIA PROTEIN"/>
    <property type="match status" value="1"/>
</dbReference>
<comment type="subcellular location">
    <subcellularLocation>
        <location evidence="1">Cytoplasm</location>
        <location evidence="1">Cytoskeleton</location>
    </subcellularLocation>
</comment>
<keyword evidence="5 8" id="KW-0863">Zinc-finger</keyword>
<dbReference type="InterPro" id="IPR000219">
    <property type="entry name" value="DH_dom"/>
</dbReference>
<dbReference type="Gene3D" id="1.20.900.10">
    <property type="entry name" value="Dbl homology (DH) domain"/>
    <property type="match status" value="1"/>
</dbReference>
<dbReference type="PANTHER" id="PTHR12673:SF267">
    <property type="entry name" value="PROTEIN CBG10230"/>
    <property type="match status" value="1"/>
</dbReference>
<dbReference type="PROSITE" id="PS50003">
    <property type="entry name" value="PH_DOMAIN"/>
    <property type="match status" value="2"/>
</dbReference>
<feature type="domain" description="DH" evidence="11">
    <location>
        <begin position="581"/>
        <end position="773"/>
    </location>
</feature>
<dbReference type="GO" id="GO:0008270">
    <property type="term" value="F:zinc ion binding"/>
    <property type="evidence" value="ECO:0007669"/>
    <property type="project" value="UniProtKB-KW"/>
</dbReference>
<evidence type="ECO:0000256" key="8">
    <source>
        <dbReference type="PROSITE-ProRule" id="PRU00091"/>
    </source>
</evidence>
<gene>
    <name evidence="13" type="ORF">LOD99_12803</name>
</gene>
<dbReference type="SUPFAM" id="SSF48065">
    <property type="entry name" value="DBL homology domain (DH-domain)"/>
    <property type="match status" value="1"/>
</dbReference>
<evidence type="ECO:0000256" key="2">
    <source>
        <dbReference type="ARBA" id="ARBA00022490"/>
    </source>
</evidence>
<dbReference type="Pfam" id="PF22286">
    <property type="entry name" value="RHG20_PH"/>
    <property type="match status" value="1"/>
</dbReference>
<feature type="compositionally biased region" description="Polar residues" evidence="9">
    <location>
        <begin position="1186"/>
        <end position="1231"/>
    </location>
</feature>
<dbReference type="CDD" id="cd00160">
    <property type="entry name" value="RhoGEF"/>
    <property type="match status" value="1"/>
</dbReference>
<dbReference type="Gene3D" id="3.30.40.10">
    <property type="entry name" value="Zinc/RING finger domain, C3HC4 (zinc finger)"/>
    <property type="match status" value="1"/>
</dbReference>
<dbReference type="GO" id="GO:0005856">
    <property type="term" value="C:cytoskeleton"/>
    <property type="evidence" value="ECO:0007669"/>
    <property type="project" value="UniProtKB-SubCell"/>
</dbReference>
<feature type="region of interest" description="Disordered" evidence="9">
    <location>
        <begin position="173"/>
        <end position="230"/>
    </location>
</feature>
<feature type="compositionally biased region" description="Basic residues" evidence="9">
    <location>
        <begin position="495"/>
        <end position="507"/>
    </location>
</feature>
<feature type="compositionally biased region" description="Low complexity" evidence="9">
    <location>
        <begin position="139"/>
        <end position="150"/>
    </location>
</feature>
<accession>A0AAV7JD18</accession>
<evidence type="ECO:0000313" key="14">
    <source>
        <dbReference type="Proteomes" id="UP001165289"/>
    </source>
</evidence>
<evidence type="ECO:0000256" key="3">
    <source>
        <dbReference type="ARBA" id="ARBA00022658"/>
    </source>
</evidence>
<dbReference type="AlphaFoldDB" id="A0AAV7JD18"/>
<feature type="compositionally biased region" description="Basic residues" evidence="9">
    <location>
        <begin position="302"/>
        <end position="311"/>
    </location>
</feature>
<dbReference type="InterPro" id="IPR001849">
    <property type="entry name" value="PH_domain"/>
</dbReference>
<feature type="compositionally biased region" description="Polar residues" evidence="9">
    <location>
        <begin position="184"/>
        <end position="205"/>
    </location>
</feature>
<feature type="region of interest" description="Disordered" evidence="9">
    <location>
        <begin position="1"/>
        <end position="90"/>
    </location>
</feature>
<keyword evidence="6" id="KW-0862">Zinc</keyword>
<dbReference type="Proteomes" id="UP001165289">
    <property type="component" value="Unassembled WGS sequence"/>
</dbReference>
<dbReference type="InterPro" id="IPR047887">
    <property type="entry name" value="ARHGAP20_PH"/>
</dbReference>
<keyword evidence="2" id="KW-0963">Cytoplasm</keyword>
<proteinExistence type="predicted"/>
<dbReference type="InterPro" id="IPR051092">
    <property type="entry name" value="FYVE_RhoGEF_PH"/>
</dbReference>